<comment type="caution">
    <text evidence="4">The sequence shown here is derived from an EMBL/GenBank/DDBJ whole genome shotgun (WGS) entry which is preliminary data.</text>
</comment>
<dbReference type="Pfam" id="PF01722">
    <property type="entry name" value="BolA"/>
    <property type="match status" value="1"/>
</dbReference>
<dbReference type="InterPro" id="IPR050961">
    <property type="entry name" value="BolA/IbaG_stress_morph_reg"/>
</dbReference>
<dbReference type="EMBL" id="JAMQGP010000006">
    <property type="protein sequence ID" value="MCM2680560.1"/>
    <property type="molecule type" value="Genomic_DNA"/>
</dbReference>
<evidence type="ECO:0000256" key="2">
    <source>
        <dbReference type="ARBA" id="ARBA00074073"/>
    </source>
</evidence>
<comment type="similarity">
    <text evidence="1 3">Belongs to the BolA/IbaG family.</text>
</comment>
<dbReference type="Proteomes" id="UP001165393">
    <property type="component" value="Unassembled WGS sequence"/>
</dbReference>
<accession>A0AA42B7T7</accession>
<organism evidence="4 5">
    <name type="scientific">Echinimonas agarilytica</name>
    <dbReference type="NCBI Taxonomy" id="1215918"/>
    <lineage>
        <taxon>Bacteria</taxon>
        <taxon>Pseudomonadati</taxon>
        <taxon>Pseudomonadota</taxon>
        <taxon>Gammaproteobacteria</taxon>
        <taxon>Alteromonadales</taxon>
        <taxon>Echinimonadaceae</taxon>
        <taxon>Echinimonas</taxon>
    </lineage>
</organism>
<evidence type="ECO:0000313" key="4">
    <source>
        <dbReference type="EMBL" id="MCM2680560.1"/>
    </source>
</evidence>
<proteinExistence type="inferred from homology"/>
<dbReference type="PANTHER" id="PTHR46229:SF2">
    <property type="entry name" value="BOLA-LIKE PROTEIN 1"/>
    <property type="match status" value="1"/>
</dbReference>
<dbReference type="AlphaFoldDB" id="A0AA42B7T7"/>
<dbReference type="InterPro" id="IPR002634">
    <property type="entry name" value="BolA"/>
</dbReference>
<dbReference type="RefSeq" id="WP_251262013.1">
    <property type="nucleotide sequence ID" value="NZ_JAMQGP010000006.1"/>
</dbReference>
<evidence type="ECO:0000256" key="3">
    <source>
        <dbReference type="RuleBase" id="RU003860"/>
    </source>
</evidence>
<dbReference type="GO" id="GO:1990229">
    <property type="term" value="C:iron-sulfur cluster assembly complex"/>
    <property type="evidence" value="ECO:0007669"/>
    <property type="project" value="UniProtKB-ARBA"/>
</dbReference>
<sequence>MSTQLTIERKILAHFQPEHVEVINESGAHNVPPGSESHFKVVIVSARFEGLRLIQRHREVNGLLAEELQNGVHALAMHTYTADEWRSQFADVPKSPDCMGGSKG</sequence>
<gene>
    <name evidence="4" type="ORF">NAF29_12905</name>
</gene>
<protein>
    <recommendedName>
        <fullName evidence="2">DNA-binding transcriptional regulator BolA</fullName>
    </recommendedName>
</protein>
<evidence type="ECO:0000256" key="1">
    <source>
        <dbReference type="ARBA" id="ARBA00005578"/>
    </source>
</evidence>
<evidence type="ECO:0000313" key="5">
    <source>
        <dbReference type="Proteomes" id="UP001165393"/>
    </source>
</evidence>
<dbReference type="GO" id="GO:0005829">
    <property type="term" value="C:cytosol"/>
    <property type="evidence" value="ECO:0007669"/>
    <property type="project" value="TreeGrafter"/>
</dbReference>
<reference evidence="4 5" key="1">
    <citation type="journal article" date="2013" name="Antonie Van Leeuwenhoek">
        <title>Echinimonas agarilytica gen. nov., sp. nov., a new gammaproteobacterium isolated from the sea urchin Strongylocentrotus intermedius.</title>
        <authorList>
            <person name="Nedashkovskaya O.I."/>
            <person name="Stenkova A.M."/>
            <person name="Zhukova N.V."/>
            <person name="Van Trappen S."/>
            <person name="Lee J.S."/>
            <person name="Kim S.B."/>
        </authorList>
    </citation>
    <scope>NUCLEOTIDE SEQUENCE [LARGE SCALE GENOMIC DNA]</scope>
    <source>
        <strain evidence="4 5">KMM 6351</strain>
    </source>
</reference>
<dbReference type="PANTHER" id="PTHR46229">
    <property type="entry name" value="BOLA TRANSCRIPTION REGULATOR"/>
    <property type="match status" value="1"/>
</dbReference>
<name>A0AA42B7T7_9GAMM</name>
<keyword evidence="5" id="KW-1185">Reference proteome</keyword>
<dbReference type="Gene3D" id="3.30.300.90">
    <property type="entry name" value="BolA-like"/>
    <property type="match status" value="1"/>
</dbReference>
<dbReference type="FunFam" id="3.30.300.90:FF:000001">
    <property type="entry name" value="Transcriptional regulator BolA"/>
    <property type="match status" value="1"/>
</dbReference>
<dbReference type="InterPro" id="IPR036065">
    <property type="entry name" value="BolA-like_sf"/>
</dbReference>
<dbReference type="PIRSF" id="PIRSF003113">
    <property type="entry name" value="BolA"/>
    <property type="match status" value="1"/>
</dbReference>
<dbReference type="SUPFAM" id="SSF82657">
    <property type="entry name" value="BolA-like"/>
    <property type="match status" value="1"/>
</dbReference>
<dbReference type="GO" id="GO:0006351">
    <property type="term" value="P:DNA-templated transcription"/>
    <property type="evidence" value="ECO:0007669"/>
    <property type="project" value="TreeGrafter"/>
</dbReference>